<evidence type="ECO:0000256" key="5">
    <source>
        <dbReference type="PIRSR" id="PIRSR000137-2"/>
    </source>
</evidence>
<dbReference type="EMBL" id="JTDY01000418">
    <property type="protein sequence ID" value="KOB77282.1"/>
    <property type="molecule type" value="Genomic_DNA"/>
</dbReference>
<dbReference type="GO" id="GO:0050660">
    <property type="term" value="F:flavin adenine dinucleotide binding"/>
    <property type="evidence" value="ECO:0007669"/>
    <property type="project" value="InterPro"/>
</dbReference>
<dbReference type="InterPro" id="IPR036188">
    <property type="entry name" value="FAD/NAD-bd_sf"/>
</dbReference>
<evidence type="ECO:0000256" key="4">
    <source>
        <dbReference type="ARBA" id="ARBA00022827"/>
    </source>
</evidence>
<keyword evidence="4 5" id="KW-0274">FAD</keyword>
<evidence type="ECO:0000256" key="3">
    <source>
        <dbReference type="ARBA" id="ARBA00022630"/>
    </source>
</evidence>
<dbReference type="PANTHER" id="PTHR11552:SF147">
    <property type="entry name" value="CHOLINE DEHYDROGENASE, MITOCHONDRIAL"/>
    <property type="match status" value="1"/>
</dbReference>
<evidence type="ECO:0000256" key="6">
    <source>
        <dbReference type="RuleBase" id="RU003968"/>
    </source>
</evidence>
<dbReference type="GO" id="GO:0016614">
    <property type="term" value="F:oxidoreductase activity, acting on CH-OH group of donors"/>
    <property type="evidence" value="ECO:0007669"/>
    <property type="project" value="InterPro"/>
</dbReference>
<comment type="similarity">
    <text evidence="2 6">Belongs to the GMC oxidoreductase family.</text>
</comment>
<dbReference type="InterPro" id="IPR012132">
    <property type="entry name" value="GMC_OxRdtase"/>
</dbReference>
<organism evidence="9 10">
    <name type="scientific">Operophtera brumata</name>
    <name type="common">Winter moth</name>
    <name type="synonym">Phalaena brumata</name>
    <dbReference type="NCBI Taxonomy" id="104452"/>
    <lineage>
        <taxon>Eukaryota</taxon>
        <taxon>Metazoa</taxon>
        <taxon>Ecdysozoa</taxon>
        <taxon>Arthropoda</taxon>
        <taxon>Hexapoda</taxon>
        <taxon>Insecta</taxon>
        <taxon>Pterygota</taxon>
        <taxon>Neoptera</taxon>
        <taxon>Endopterygota</taxon>
        <taxon>Lepidoptera</taxon>
        <taxon>Glossata</taxon>
        <taxon>Ditrysia</taxon>
        <taxon>Geometroidea</taxon>
        <taxon>Geometridae</taxon>
        <taxon>Larentiinae</taxon>
        <taxon>Operophtera</taxon>
    </lineage>
</organism>
<dbReference type="SUPFAM" id="SSF54373">
    <property type="entry name" value="FAD-linked reductases, C-terminal domain"/>
    <property type="match status" value="1"/>
</dbReference>
<dbReference type="Pfam" id="PF05199">
    <property type="entry name" value="GMC_oxred_C"/>
    <property type="match status" value="1"/>
</dbReference>
<dbReference type="InterPro" id="IPR000172">
    <property type="entry name" value="GMC_OxRdtase_N"/>
</dbReference>
<gene>
    <name evidence="9" type="ORF">OBRU01_00683</name>
</gene>
<dbReference type="PROSITE" id="PS00623">
    <property type="entry name" value="GMC_OXRED_1"/>
    <property type="match status" value="1"/>
</dbReference>
<evidence type="ECO:0000259" key="7">
    <source>
        <dbReference type="PROSITE" id="PS00623"/>
    </source>
</evidence>
<feature type="non-terminal residue" evidence="9">
    <location>
        <position position="1"/>
    </location>
</feature>
<dbReference type="Proteomes" id="UP000037510">
    <property type="component" value="Unassembled WGS sequence"/>
</dbReference>
<dbReference type="InterPro" id="IPR007867">
    <property type="entry name" value="GMC_OxRtase_C"/>
</dbReference>
<proteinExistence type="inferred from homology"/>
<evidence type="ECO:0000256" key="2">
    <source>
        <dbReference type="ARBA" id="ARBA00010790"/>
    </source>
</evidence>
<feature type="domain" description="Glucose-methanol-choline oxidoreductase N-terminal" evidence="8">
    <location>
        <begin position="259"/>
        <end position="273"/>
    </location>
</feature>
<dbReference type="Gene3D" id="3.50.50.60">
    <property type="entry name" value="FAD/NAD(P)-binding domain"/>
    <property type="match status" value="1"/>
</dbReference>
<comment type="caution">
    <text evidence="9">The sequence shown here is derived from an EMBL/GenBank/DDBJ whole genome shotgun (WGS) entry which is preliminary data.</text>
</comment>
<feature type="binding site" evidence="5">
    <location>
        <position position="89"/>
    </location>
    <ligand>
        <name>FAD</name>
        <dbReference type="ChEBI" id="CHEBI:57692"/>
    </ligand>
</feature>
<evidence type="ECO:0000259" key="8">
    <source>
        <dbReference type="PROSITE" id="PS00624"/>
    </source>
</evidence>
<sequence length="541" mass="60371">GAIFDFIVVGAGSAGSVVASRLAEDKKTSVLLIEAGGDPPIECSMPSLMIYLGKSVLDWNYTTEEDGFTQQCHKDHVADLMLGKMLGGTSGLNYLLYSEGSYRDYDHWAEITGDPSWSWDFVDPYFTKTQRYDDNSALRKSPFGKKGQLGLSKEHRAENSTYMNAFVELGHKHIPDIHGKQLPGYSRSMYTIADGIRQSTAYSYLKPVKDCPNLHVLKHTVAKKIIFDDNKNAVGVEIVTENGETITVKARKEIIVSAGTVNSPKLLMLSGIGPKEHLESKGISVISDLPVGKNFRDHIATIIIHNMTKCDGPIKAMDPREYPALVFNGYVNLDKSKDYAEYSTVSFVNYAKYLVQFCTVTYGLYDEICDAMFDYPNTNQMLFTIVTNIRPKSQGEVLLRSNNYEDAPIVKTGYYSQKEDLENEVKYIEDFVRITNTSYFIEAGAELVDPKLSCCADKEFGSTDYWRCYALCMMTTRRHYAGTCAMGAVVDSRLKVKGVNNLRVVDASIMPTITSGDTNTPTIMIGEKASDIIKKDNKMKF</sequence>
<keyword evidence="3 6" id="KW-0285">Flavoprotein</keyword>
<dbReference type="SUPFAM" id="SSF51905">
    <property type="entry name" value="FAD/NAD(P)-binding domain"/>
    <property type="match status" value="1"/>
</dbReference>
<reference evidence="9 10" key="1">
    <citation type="journal article" date="2015" name="Genome Biol. Evol.">
        <title>The genome of winter moth (Operophtera brumata) provides a genomic perspective on sexual dimorphism and phenology.</title>
        <authorList>
            <person name="Derks M.F."/>
            <person name="Smit S."/>
            <person name="Salis L."/>
            <person name="Schijlen E."/>
            <person name="Bossers A."/>
            <person name="Mateman C."/>
            <person name="Pijl A.S."/>
            <person name="de Ridder D."/>
            <person name="Groenen M.A."/>
            <person name="Visser M.E."/>
            <person name="Megens H.J."/>
        </authorList>
    </citation>
    <scope>NUCLEOTIDE SEQUENCE [LARGE SCALE GENOMIC DNA]</scope>
    <source>
        <strain evidence="9">WM2013NL</strain>
        <tissue evidence="9">Head and thorax</tissue>
    </source>
</reference>
<dbReference type="AlphaFoldDB" id="A0A0L7LPB4"/>
<protein>
    <submittedName>
        <fullName evidence="9">Putative ecdysone oxidase</fullName>
    </submittedName>
</protein>
<keyword evidence="10" id="KW-1185">Reference proteome</keyword>
<feature type="non-terminal residue" evidence="9">
    <location>
        <position position="541"/>
    </location>
</feature>
<dbReference type="PIRSF" id="PIRSF000137">
    <property type="entry name" value="Alcohol_oxidase"/>
    <property type="match status" value="1"/>
</dbReference>
<feature type="domain" description="Glucose-methanol-choline oxidoreductase N-terminal" evidence="7">
    <location>
        <begin position="83"/>
        <end position="106"/>
    </location>
</feature>
<dbReference type="Gene3D" id="3.30.560.10">
    <property type="entry name" value="Glucose Oxidase, domain 3"/>
    <property type="match status" value="1"/>
</dbReference>
<dbReference type="PROSITE" id="PS00624">
    <property type="entry name" value="GMC_OXRED_2"/>
    <property type="match status" value="1"/>
</dbReference>
<evidence type="ECO:0000313" key="9">
    <source>
        <dbReference type="EMBL" id="KOB77282.1"/>
    </source>
</evidence>
<dbReference type="PANTHER" id="PTHR11552">
    <property type="entry name" value="GLUCOSE-METHANOL-CHOLINE GMC OXIDOREDUCTASE"/>
    <property type="match status" value="1"/>
</dbReference>
<dbReference type="Pfam" id="PF00732">
    <property type="entry name" value="GMC_oxred_N"/>
    <property type="match status" value="1"/>
</dbReference>
<accession>A0A0L7LPB4</accession>
<comment type="cofactor">
    <cofactor evidence="1 5">
        <name>FAD</name>
        <dbReference type="ChEBI" id="CHEBI:57692"/>
    </cofactor>
</comment>
<evidence type="ECO:0000256" key="1">
    <source>
        <dbReference type="ARBA" id="ARBA00001974"/>
    </source>
</evidence>
<dbReference type="STRING" id="104452.A0A0L7LPB4"/>
<name>A0A0L7LPB4_OPEBR</name>
<evidence type="ECO:0000313" key="10">
    <source>
        <dbReference type="Proteomes" id="UP000037510"/>
    </source>
</evidence>